<accession>A0A2H4UXU3</accession>
<evidence type="ECO:0000256" key="8">
    <source>
        <dbReference type="SAM" id="Phobius"/>
    </source>
</evidence>
<keyword evidence="4 8" id="KW-1133">Transmembrane helix</keyword>
<dbReference type="SUPFAM" id="SSF161029">
    <property type="entry name" value="Photosystem II reaction center protein T, PsbT"/>
    <property type="match status" value="1"/>
</dbReference>
<name>A0A2H4UXU3_9CHLO</name>
<geneLocation type="chloroplast" evidence="9"/>
<keyword evidence="7" id="KW-0604">Photosystem II</keyword>
<sequence length="29" mass="3224">MEAVVYALILLVTLGVLLGAIIFREPPRR</sequence>
<evidence type="ECO:0000313" key="9">
    <source>
        <dbReference type="EMBL" id="ATZ81743.1"/>
    </source>
</evidence>
<dbReference type="GO" id="GO:0015979">
    <property type="term" value="P:photosynthesis"/>
    <property type="evidence" value="ECO:0007669"/>
    <property type="project" value="UniProtKB-KW"/>
</dbReference>
<keyword evidence="5" id="KW-0793">Thylakoid</keyword>
<evidence type="ECO:0000256" key="1">
    <source>
        <dbReference type="ARBA" id="ARBA00008658"/>
    </source>
</evidence>
<evidence type="ECO:0000256" key="3">
    <source>
        <dbReference type="ARBA" id="ARBA00022692"/>
    </source>
</evidence>
<comment type="similarity">
    <text evidence="1">Belongs to the PsbT family.</text>
</comment>
<keyword evidence="3 8" id="KW-0812">Transmembrane</keyword>
<feature type="transmembrane region" description="Helical" evidence="8">
    <location>
        <begin position="6"/>
        <end position="23"/>
    </location>
</feature>
<evidence type="ECO:0000256" key="4">
    <source>
        <dbReference type="ARBA" id="ARBA00022989"/>
    </source>
</evidence>
<dbReference type="Pfam" id="PF01405">
    <property type="entry name" value="PsbT"/>
    <property type="match status" value="1"/>
</dbReference>
<dbReference type="AlphaFoldDB" id="A0A2H4UXU3"/>
<keyword evidence="9" id="KW-0934">Plastid</keyword>
<keyword evidence="9" id="KW-0150">Chloroplast</keyword>
<organism evidence="9">
    <name type="scientific">Boodlea composita</name>
    <dbReference type="NCBI Taxonomy" id="204414"/>
    <lineage>
        <taxon>Eukaryota</taxon>
        <taxon>Viridiplantae</taxon>
        <taxon>Chlorophyta</taxon>
        <taxon>core chlorophytes</taxon>
        <taxon>Ulvophyceae</taxon>
        <taxon>TCBD clade</taxon>
        <taxon>Cladophorales</taxon>
        <taxon>Boodleaceae</taxon>
        <taxon>Boodlea</taxon>
    </lineage>
</organism>
<dbReference type="InterPro" id="IPR001743">
    <property type="entry name" value="PSII_PsbT"/>
</dbReference>
<protein>
    <submittedName>
        <fullName evidence="9">Photosystem II protein T</fullName>
    </submittedName>
</protein>
<keyword evidence="2" id="KW-0602">Photosynthesis</keyword>
<dbReference type="EMBL" id="MG257827">
    <property type="protein sequence ID" value="ATZ81743.1"/>
    <property type="molecule type" value="Genomic_DNA"/>
</dbReference>
<dbReference type="GO" id="GO:0009539">
    <property type="term" value="C:photosystem II reaction center"/>
    <property type="evidence" value="ECO:0007669"/>
    <property type="project" value="InterPro"/>
</dbReference>
<dbReference type="InterPro" id="IPR037268">
    <property type="entry name" value="PSII_PsbT_sf"/>
</dbReference>
<proteinExistence type="inferred from homology"/>
<reference evidence="9" key="1">
    <citation type="journal article" date="2017" name="Curr. Biol.">
        <title>The Plastid Genome in Cladophorales Green Algae Is Encoded by Hairpin Chromosomes.</title>
        <authorList>
            <person name="Del Cortona A."/>
            <person name="Leliaert F."/>
            <person name="Bogaert K.A."/>
            <person name="Turmel M."/>
            <person name="Boedeker C."/>
            <person name="Janouskovec J."/>
            <person name="Lopez-Bautista J.M."/>
            <person name="Verbruggen H."/>
            <person name="Vandepoele K."/>
            <person name="De Clerck O."/>
        </authorList>
    </citation>
    <scope>NUCLEOTIDE SEQUENCE</scope>
    <source>
        <strain evidence="9">FL1110</strain>
    </source>
</reference>
<evidence type="ECO:0000256" key="5">
    <source>
        <dbReference type="ARBA" id="ARBA00023078"/>
    </source>
</evidence>
<evidence type="ECO:0000256" key="7">
    <source>
        <dbReference type="ARBA" id="ARBA00023276"/>
    </source>
</evidence>
<evidence type="ECO:0000256" key="2">
    <source>
        <dbReference type="ARBA" id="ARBA00022531"/>
    </source>
</evidence>
<evidence type="ECO:0000256" key="6">
    <source>
        <dbReference type="ARBA" id="ARBA00023136"/>
    </source>
</evidence>
<keyword evidence="6 8" id="KW-0472">Membrane</keyword>